<keyword evidence="11" id="KW-1185">Reference proteome</keyword>
<dbReference type="InterPro" id="IPR013471">
    <property type="entry name" value="RNase_Z/BN"/>
</dbReference>
<feature type="binding site" evidence="8">
    <location>
        <position position="210"/>
    </location>
    <ligand>
        <name>Zn(2+)</name>
        <dbReference type="ChEBI" id="CHEBI:29105"/>
        <label>1</label>
        <note>catalytic</note>
    </ligand>
</feature>
<keyword evidence="4 8" id="KW-0479">Metal-binding</keyword>
<dbReference type="KEGG" id="strr:EKD16_12720"/>
<feature type="binding site" evidence="8">
    <location>
        <position position="142"/>
    </location>
    <ligand>
        <name>Zn(2+)</name>
        <dbReference type="ChEBI" id="CHEBI:29105"/>
        <label>1</label>
        <note>catalytic</note>
    </ligand>
</feature>
<dbReference type="Pfam" id="PF00753">
    <property type="entry name" value="Lactamase_B"/>
    <property type="match status" value="1"/>
</dbReference>
<evidence type="ECO:0000313" key="11">
    <source>
        <dbReference type="Proteomes" id="UP000292235"/>
    </source>
</evidence>
<keyword evidence="2 8" id="KW-0819">tRNA processing</keyword>
<keyword evidence="6 8" id="KW-0378">Hydrolase</keyword>
<protein>
    <recommendedName>
        <fullName evidence="8">Ribonuclease Z</fullName>
        <shortName evidence="8">RNase Z</shortName>
        <ecNumber evidence="8">3.1.26.11</ecNumber>
    </recommendedName>
    <alternativeName>
        <fullName evidence="8">tRNA 3 endonuclease</fullName>
    </alternativeName>
    <alternativeName>
        <fullName evidence="8">tRNase Z</fullName>
    </alternativeName>
</protein>
<evidence type="ECO:0000256" key="2">
    <source>
        <dbReference type="ARBA" id="ARBA00022694"/>
    </source>
</evidence>
<dbReference type="InterPro" id="IPR036866">
    <property type="entry name" value="RibonucZ/Hydroxyglut_hydro"/>
</dbReference>
<evidence type="ECO:0000313" key="10">
    <source>
        <dbReference type="EMBL" id="QBI54326.1"/>
    </source>
</evidence>
<accession>A0A4P6Q126</accession>
<dbReference type="RefSeq" id="WP_131098524.1">
    <property type="nucleotide sequence ID" value="NZ_CP036455.1"/>
</dbReference>
<dbReference type="GO" id="GO:0042781">
    <property type="term" value="F:3'-tRNA processing endoribonuclease activity"/>
    <property type="evidence" value="ECO:0007669"/>
    <property type="project" value="UniProtKB-UniRule"/>
</dbReference>
<feature type="binding site" evidence="8">
    <location>
        <position position="63"/>
    </location>
    <ligand>
        <name>Zn(2+)</name>
        <dbReference type="ChEBI" id="CHEBI:29105"/>
        <label>1</label>
        <note>catalytic</note>
    </ligand>
</feature>
<comment type="catalytic activity">
    <reaction evidence="8">
        <text>Endonucleolytic cleavage of RNA, removing extra 3' nucleotides from tRNA precursor, generating 3' termini of tRNAs. A 3'-hydroxy group is left at the tRNA terminus and a 5'-phosphoryl group is left at the trailer molecule.</text>
        <dbReference type="EC" id="3.1.26.11"/>
    </reaction>
</comment>
<comment type="subunit">
    <text evidence="1 8">Homodimer.</text>
</comment>
<proteinExistence type="inferred from homology"/>
<gene>
    <name evidence="10" type="primary">rbn2</name>
    <name evidence="8" type="synonym">rnz</name>
    <name evidence="10" type="ORF">EKD16_12720</name>
</gene>
<dbReference type="NCBIfam" id="NF000805">
    <property type="entry name" value="PRK00055.2-3"/>
    <property type="match status" value="1"/>
</dbReference>
<sequence length="310" mass="32854">MSVRELVVLGTSSAVPTPRRNHNGYFLRFDGHGVLVDPGEGTQLQMRRAGVSAHDITRILITHFHGDHCLGLPGVIQRIARDGVTHPVYCAYPAQGAHYFDRLRHASAFGDTDAIRPQPLCGEAAACGGDADLQVSARALDHSIACYGYRLAEPDGWTMLPDLLARRGITGPDAGRLKTRGHVTAPDGRRVELAECARPRRGQVVAFVFDTAPCAAAEELARGADLLVIEATYTASEAALAAAYGHLTAPQAGAIAAAAGAKALVLTHFSERYEPAEAPRFAAEAAAAGFTGPITVAADLDRVTLPPRRR</sequence>
<evidence type="ECO:0000259" key="9">
    <source>
        <dbReference type="Pfam" id="PF00753"/>
    </source>
</evidence>
<reference evidence="10 11" key="1">
    <citation type="submission" date="2019-02" db="EMBL/GenBank/DDBJ databases">
        <authorList>
            <person name="Khodamoradi S."/>
            <person name="Hahnke R.L."/>
            <person name="Kaempfer P."/>
            <person name="Schumann P."/>
            <person name="Rohde M."/>
            <person name="Steinert M."/>
            <person name="Luzhetskyy A."/>
            <person name="Wink J."/>
            <person name="Ruckert C."/>
        </authorList>
    </citation>
    <scope>NUCLEOTIDE SEQUENCE [LARGE SCALE GENOMIC DNA]</scope>
    <source>
        <strain evidence="10 11">M2</strain>
    </source>
</reference>
<dbReference type="SUPFAM" id="SSF56281">
    <property type="entry name" value="Metallo-hydrolase/oxidoreductase"/>
    <property type="match status" value="1"/>
</dbReference>
<dbReference type="InterPro" id="IPR001279">
    <property type="entry name" value="Metallo-B-lactamas"/>
</dbReference>
<keyword evidence="7 8" id="KW-0862">Zinc</keyword>
<dbReference type="Gene3D" id="3.60.15.10">
    <property type="entry name" value="Ribonuclease Z/Hydroxyacylglutathione hydrolase-like"/>
    <property type="match status" value="1"/>
</dbReference>
<dbReference type="EMBL" id="CP036455">
    <property type="protein sequence ID" value="QBI54326.1"/>
    <property type="molecule type" value="Genomic_DNA"/>
</dbReference>
<evidence type="ECO:0000256" key="5">
    <source>
        <dbReference type="ARBA" id="ARBA00022759"/>
    </source>
</evidence>
<dbReference type="PANTHER" id="PTHR46018:SF2">
    <property type="entry name" value="ZINC PHOSPHODIESTERASE ELAC PROTEIN 1"/>
    <property type="match status" value="1"/>
</dbReference>
<evidence type="ECO:0000256" key="3">
    <source>
        <dbReference type="ARBA" id="ARBA00022722"/>
    </source>
</evidence>
<evidence type="ECO:0000256" key="6">
    <source>
        <dbReference type="ARBA" id="ARBA00022801"/>
    </source>
</evidence>
<dbReference type="AlphaFoldDB" id="A0A4P6Q126"/>
<dbReference type="EC" id="3.1.26.11" evidence="8"/>
<name>A0A4P6Q126_9ACTN</name>
<evidence type="ECO:0000256" key="4">
    <source>
        <dbReference type="ARBA" id="ARBA00022723"/>
    </source>
</evidence>
<comment type="function">
    <text evidence="8">Zinc phosphodiesterase, which displays some tRNA 3'-processing endonuclease activity. Probably involved in tRNA maturation, by removing a 3'-trailer from precursor tRNA.</text>
</comment>
<evidence type="ECO:0000256" key="1">
    <source>
        <dbReference type="ARBA" id="ARBA00011738"/>
    </source>
</evidence>
<dbReference type="PANTHER" id="PTHR46018">
    <property type="entry name" value="ZINC PHOSPHODIESTERASE ELAC PROTEIN 1"/>
    <property type="match status" value="1"/>
</dbReference>
<feature type="domain" description="Metallo-beta-lactamase" evidence="9">
    <location>
        <begin position="19"/>
        <end position="108"/>
    </location>
</feature>
<feature type="binding site" evidence="8">
    <location>
        <position position="210"/>
    </location>
    <ligand>
        <name>Zn(2+)</name>
        <dbReference type="ChEBI" id="CHEBI:29105"/>
        <label>2</label>
        <note>catalytic</note>
    </ligand>
</feature>
<dbReference type="Proteomes" id="UP000292235">
    <property type="component" value="Chromosome"/>
</dbReference>
<feature type="binding site" evidence="8">
    <location>
        <position position="268"/>
    </location>
    <ligand>
        <name>Zn(2+)</name>
        <dbReference type="ChEBI" id="CHEBI:29105"/>
        <label>2</label>
        <note>catalytic</note>
    </ligand>
</feature>
<evidence type="ECO:0000256" key="7">
    <source>
        <dbReference type="ARBA" id="ARBA00022833"/>
    </source>
</evidence>
<dbReference type="OrthoDB" id="9800940at2"/>
<feature type="binding site" evidence="8">
    <location>
        <position position="67"/>
    </location>
    <ligand>
        <name>Zn(2+)</name>
        <dbReference type="ChEBI" id="CHEBI:29105"/>
        <label>2</label>
        <note>catalytic</note>
    </ligand>
</feature>
<dbReference type="HAMAP" id="MF_01818">
    <property type="entry name" value="RNase_Z_BN"/>
    <property type="match status" value="1"/>
</dbReference>
<keyword evidence="3 8" id="KW-0540">Nuclease</keyword>
<feature type="active site" description="Proton acceptor" evidence="8">
    <location>
        <position position="67"/>
    </location>
</feature>
<dbReference type="CDD" id="cd07717">
    <property type="entry name" value="RNaseZ_ZiPD-like_MBL-fold"/>
    <property type="match status" value="1"/>
</dbReference>
<feature type="binding site" evidence="8">
    <location>
        <position position="68"/>
    </location>
    <ligand>
        <name>Zn(2+)</name>
        <dbReference type="ChEBI" id="CHEBI:29105"/>
        <label>2</label>
        <note>catalytic</note>
    </ligand>
</feature>
<comment type="cofactor">
    <cofactor evidence="8">
        <name>Zn(2+)</name>
        <dbReference type="ChEBI" id="CHEBI:29105"/>
    </cofactor>
    <text evidence="8">Binds 2 Zn(2+) ions.</text>
</comment>
<keyword evidence="5 8" id="KW-0255">Endonuclease</keyword>
<organism evidence="10 11">
    <name type="scientific">Streptomonospora litoralis</name>
    <dbReference type="NCBI Taxonomy" id="2498135"/>
    <lineage>
        <taxon>Bacteria</taxon>
        <taxon>Bacillati</taxon>
        <taxon>Actinomycetota</taxon>
        <taxon>Actinomycetes</taxon>
        <taxon>Streptosporangiales</taxon>
        <taxon>Nocardiopsidaceae</taxon>
        <taxon>Streptomonospora</taxon>
    </lineage>
</organism>
<dbReference type="GO" id="GO:0008270">
    <property type="term" value="F:zinc ion binding"/>
    <property type="evidence" value="ECO:0007669"/>
    <property type="project" value="UniProtKB-UniRule"/>
</dbReference>
<feature type="binding site" evidence="8">
    <location>
        <position position="65"/>
    </location>
    <ligand>
        <name>Zn(2+)</name>
        <dbReference type="ChEBI" id="CHEBI:29105"/>
        <label>1</label>
        <note>catalytic</note>
    </ligand>
</feature>
<comment type="similarity">
    <text evidence="8">Belongs to the RNase Z family.</text>
</comment>
<evidence type="ECO:0000256" key="8">
    <source>
        <dbReference type="HAMAP-Rule" id="MF_01818"/>
    </source>
</evidence>